<organism evidence="2 3">
    <name type="scientific">Anisodus tanguticus</name>
    <dbReference type="NCBI Taxonomy" id="243964"/>
    <lineage>
        <taxon>Eukaryota</taxon>
        <taxon>Viridiplantae</taxon>
        <taxon>Streptophyta</taxon>
        <taxon>Embryophyta</taxon>
        <taxon>Tracheophyta</taxon>
        <taxon>Spermatophyta</taxon>
        <taxon>Magnoliopsida</taxon>
        <taxon>eudicotyledons</taxon>
        <taxon>Gunneridae</taxon>
        <taxon>Pentapetalae</taxon>
        <taxon>asterids</taxon>
        <taxon>lamiids</taxon>
        <taxon>Solanales</taxon>
        <taxon>Solanaceae</taxon>
        <taxon>Solanoideae</taxon>
        <taxon>Hyoscyameae</taxon>
        <taxon>Anisodus</taxon>
    </lineage>
</organism>
<reference evidence="2" key="1">
    <citation type="submission" date="2023-12" db="EMBL/GenBank/DDBJ databases">
        <title>Genome assembly of Anisodus tanguticus.</title>
        <authorList>
            <person name="Wang Y.-J."/>
        </authorList>
    </citation>
    <scope>NUCLEOTIDE SEQUENCE</scope>
    <source>
        <strain evidence="2">KB-2021</strain>
        <tissue evidence="2">Leaf</tissue>
    </source>
</reference>
<dbReference type="Proteomes" id="UP001291623">
    <property type="component" value="Unassembled WGS sequence"/>
</dbReference>
<keyword evidence="3" id="KW-1185">Reference proteome</keyword>
<name>A0AAE1R1P4_9SOLA</name>
<feature type="region of interest" description="Disordered" evidence="1">
    <location>
        <begin position="1"/>
        <end position="27"/>
    </location>
</feature>
<evidence type="ECO:0000313" key="2">
    <source>
        <dbReference type="EMBL" id="KAK4343356.1"/>
    </source>
</evidence>
<accession>A0AAE1R1P4</accession>
<gene>
    <name evidence="2" type="ORF">RND71_036450</name>
</gene>
<evidence type="ECO:0000256" key="1">
    <source>
        <dbReference type="SAM" id="MobiDB-lite"/>
    </source>
</evidence>
<proteinExistence type="predicted"/>
<evidence type="ECO:0000313" key="3">
    <source>
        <dbReference type="Proteomes" id="UP001291623"/>
    </source>
</evidence>
<comment type="caution">
    <text evidence="2">The sequence shown here is derived from an EMBL/GenBank/DDBJ whole genome shotgun (WGS) entry which is preliminary data.</text>
</comment>
<sequence length="129" mass="14261">MRQGYPPQASEQPPRRTEEKMTTQNAPFSTSQILMALKNTTYISQQQNIEVEAAEQRTIKASIKDKPVAGLTAGVLTASVVVPDVAQPADVRTRNNAHVELGSLKILLKLTKRNDHAITINFSTYNTRT</sequence>
<dbReference type="AlphaFoldDB" id="A0AAE1R1P4"/>
<protein>
    <submittedName>
        <fullName evidence="2">Uncharacterized protein</fullName>
    </submittedName>
</protein>
<dbReference type="EMBL" id="JAVYJV010000020">
    <property type="protein sequence ID" value="KAK4343356.1"/>
    <property type="molecule type" value="Genomic_DNA"/>
</dbReference>